<gene>
    <name evidence="1" type="ORF">HNQ36_003834</name>
</gene>
<dbReference type="AlphaFoldDB" id="A0A840N5E6"/>
<organism evidence="1 2">
    <name type="scientific">Afipia massiliensis</name>
    <dbReference type="NCBI Taxonomy" id="211460"/>
    <lineage>
        <taxon>Bacteria</taxon>
        <taxon>Pseudomonadati</taxon>
        <taxon>Pseudomonadota</taxon>
        <taxon>Alphaproteobacteria</taxon>
        <taxon>Hyphomicrobiales</taxon>
        <taxon>Nitrobacteraceae</taxon>
        <taxon>Afipia</taxon>
    </lineage>
</organism>
<sequence length="41" mass="4563">MVISQLVVGKPKGTVGAILRGNWRWNQISPRKSRFPSSTPL</sequence>
<comment type="caution">
    <text evidence="1">The sequence shown here is derived from an EMBL/GenBank/DDBJ whole genome shotgun (WGS) entry which is preliminary data.</text>
</comment>
<accession>A0A840N5E6</accession>
<protein>
    <submittedName>
        <fullName evidence="1">Uncharacterized protein</fullName>
    </submittedName>
</protein>
<evidence type="ECO:0000313" key="2">
    <source>
        <dbReference type="Proteomes" id="UP000521227"/>
    </source>
</evidence>
<dbReference type="EMBL" id="JACHIJ010000005">
    <property type="protein sequence ID" value="MBB5053834.1"/>
    <property type="molecule type" value="Genomic_DNA"/>
</dbReference>
<proteinExistence type="predicted"/>
<name>A0A840N5E6_9BRAD</name>
<evidence type="ECO:0000313" key="1">
    <source>
        <dbReference type="EMBL" id="MBB5053834.1"/>
    </source>
</evidence>
<dbReference type="Proteomes" id="UP000521227">
    <property type="component" value="Unassembled WGS sequence"/>
</dbReference>
<reference evidence="1 2" key="1">
    <citation type="submission" date="2020-08" db="EMBL/GenBank/DDBJ databases">
        <title>Genomic Encyclopedia of Type Strains, Phase IV (KMG-IV): sequencing the most valuable type-strain genomes for metagenomic binning, comparative biology and taxonomic classification.</title>
        <authorList>
            <person name="Goeker M."/>
        </authorList>
    </citation>
    <scope>NUCLEOTIDE SEQUENCE [LARGE SCALE GENOMIC DNA]</scope>
    <source>
        <strain evidence="1 2">DSM 17498</strain>
    </source>
</reference>